<dbReference type="AlphaFoldDB" id="A0A418V9N8"/>
<dbReference type="Pfam" id="PF00753">
    <property type="entry name" value="Lactamase_B"/>
    <property type="match status" value="1"/>
</dbReference>
<dbReference type="OrthoDB" id="9761531at2"/>
<keyword evidence="3 6" id="KW-0378">Hydrolase</keyword>
<comment type="similarity">
    <text evidence="1">Belongs to the metallo-beta-lactamase superfamily.</text>
</comment>
<dbReference type="Proteomes" id="UP000286287">
    <property type="component" value="Unassembled WGS sequence"/>
</dbReference>
<evidence type="ECO:0000313" key="7">
    <source>
        <dbReference type="Proteomes" id="UP000286287"/>
    </source>
</evidence>
<dbReference type="GO" id="GO:0046872">
    <property type="term" value="F:metal ion binding"/>
    <property type="evidence" value="ECO:0007669"/>
    <property type="project" value="UniProtKB-KW"/>
</dbReference>
<dbReference type="EMBL" id="QYUJ01000014">
    <property type="protein sequence ID" value="RJF72766.1"/>
    <property type="molecule type" value="Genomic_DNA"/>
</dbReference>
<name>A0A418V9N8_9DEIO</name>
<dbReference type="PANTHER" id="PTHR42978">
    <property type="entry name" value="QUORUM-QUENCHING LACTONASE YTNP-RELATED-RELATED"/>
    <property type="match status" value="1"/>
</dbReference>
<keyword evidence="4" id="KW-0862">Zinc</keyword>
<evidence type="ECO:0000313" key="6">
    <source>
        <dbReference type="EMBL" id="RJF72766.1"/>
    </source>
</evidence>
<organism evidence="6 7">
    <name type="scientific">Deinococcus cavernae</name>
    <dbReference type="NCBI Taxonomy" id="2320857"/>
    <lineage>
        <taxon>Bacteria</taxon>
        <taxon>Thermotogati</taxon>
        <taxon>Deinococcota</taxon>
        <taxon>Deinococci</taxon>
        <taxon>Deinococcales</taxon>
        <taxon>Deinococcaceae</taxon>
        <taxon>Deinococcus</taxon>
    </lineage>
</organism>
<dbReference type="SMART" id="SM00849">
    <property type="entry name" value="Lactamase_B"/>
    <property type="match status" value="1"/>
</dbReference>
<evidence type="ECO:0000256" key="3">
    <source>
        <dbReference type="ARBA" id="ARBA00022801"/>
    </source>
</evidence>
<keyword evidence="2" id="KW-0479">Metal-binding</keyword>
<evidence type="ECO:0000256" key="4">
    <source>
        <dbReference type="ARBA" id="ARBA00022833"/>
    </source>
</evidence>
<proteinExistence type="inferred from homology"/>
<evidence type="ECO:0000256" key="1">
    <source>
        <dbReference type="ARBA" id="ARBA00007749"/>
    </source>
</evidence>
<dbReference type="SUPFAM" id="SSF56281">
    <property type="entry name" value="Metallo-hydrolase/oxidoreductase"/>
    <property type="match status" value="1"/>
</dbReference>
<gene>
    <name evidence="6" type="ORF">D3875_15660</name>
</gene>
<dbReference type="InterPro" id="IPR051013">
    <property type="entry name" value="MBL_superfamily_lactonases"/>
</dbReference>
<dbReference type="PANTHER" id="PTHR42978:SF6">
    <property type="entry name" value="QUORUM-QUENCHING LACTONASE YTNP-RELATED"/>
    <property type="match status" value="1"/>
</dbReference>
<comment type="caution">
    <text evidence="6">The sequence shown here is derived from an EMBL/GenBank/DDBJ whole genome shotgun (WGS) entry which is preliminary data.</text>
</comment>
<feature type="domain" description="Metallo-beta-lactamase" evidence="5">
    <location>
        <begin position="57"/>
        <end position="250"/>
    </location>
</feature>
<dbReference type="InterPro" id="IPR001279">
    <property type="entry name" value="Metallo-B-lactamas"/>
</dbReference>
<dbReference type="InterPro" id="IPR036866">
    <property type="entry name" value="RibonucZ/Hydroxyglut_hydro"/>
</dbReference>
<keyword evidence="7" id="KW-1185">Reference proteome</keyword>
<dbReference type="GO" id="GO:0016787">
    <property type="term" value="F:hydrolase activity"/>
    <property type="evidence" value="ECO:0007669"/>
    <property type="project" value="UniProtKB-KW"/>
</dbReference>
<dbReference type="RefSeq" id="WP_119765218.1">
    <property type="nucleotide sequence ID" value="NZ_QYUJ01000014.1"/>
</dbReference>
<reference evidence="6 7" key="1">
    <citation type="submission" date="2018-09" db="EMBL/GenBank/DDBJ databases">
        <authorList>
            <person name="Zhu H."/>
        </authorList>
    </citation>
    <scope>NUCLEOTIDE SEQUENCE [LARGE SCALE GENOMIC DNA]</scope>
    <source>
        <strain evidence="6 7">K2S05-167</strain>
    </source>
</reference>
<sequence>MIHQVQVGAFQLSAIQVWDVRELPAPEFLKGVQGEHLAAVAARQPLFFSAAQALLFTLQVFVLRRAGQVILVDTGDTVNRMGNVLEWGLAALGLQPEDVNVVFLTHRDADHVGGTLNAQGQIRFPNARYVMSAQELQAFREDEKRAALFHACLAPLLDGEKLEVLDDNTEFLPGLTLIPTPGHRAGASSLRVQDGGDTALILGDTWHFAAQITRPEWSSVWDEHAEQAAQTRREILAQALEQNWVLAAPHIPFGGLGRIQEREGQREWVSCGQLFTR</sequence>
<evidence type="ECO:0000256" key="2">
    <source>
        <dbReference type="ARBA" id="ARBA00022723"/>
    </source>
</evidence>
<evidence type="ECO:0000259" key="5">
    <source>
        <dbReference type="SMART" id="SM00849"/>
    </source>
</evidence>
<accession>A0A418V9N8</accession>
<dbReference type="Gene3D" id="3.60.15.10">
    <property type="entry name" value="Ribonuclease Z/Hydroxyacylglutathione hydrolase-like"/>
    <property type="match status" value="1"/>
</dbReference>
<protein>
    <submittedName>
        <fullName evidence="6">MBL fold metallo-hydrolase</fullName>
    </submittedName>
</protein>